<accession>A0AC61MWF0</accession>
<proteinExistence type="predicted"/>
<gene>
    <name evidence="1" type="ORF">JYE49_14790</name>
</gene>
<organism evidence="1 2">
    <name type="scientific">Aristaeella hokkaidonensis</name>
    <dbReference type="NCBI Taxonomy" id="3046382"/>
    <lineage>
        <taxon>Bacteria</taxon>
        <taxon>Bacillati</taxon>
        <taxon>Bacillota</taxon>
        <taxon>Clostridia</taxon>
        <taxon>Eubacteriales</taxon>
        <taxon>Aristaeellaceae</taxon>
        <taxon>Aristaeella</taxon>
    </lineage>
</organism>
<evidence type="ECO:0000313" key="2">
    <source>
        <dbReference type="Proteomes" id="UP000682782"/>
    </source>
</evidence>
<dbReference type="EMBL" id="CP068393">
    <property type="protein sequence ID" value="QUC67077.1"/>
    <property type="molecule type" value="Genomic_DNA"/>
</dbReference>
<name>A0AC61MWF0_9FIRM</name>
<evidence type="ECO:0000313" key="1">
    <source>
        <dbReference type="EMBL" id="QUC67077.1"/>
    </source>
</evidence>
<dbReference type="Proteomes" id="UP000682782">
    <property type="component" value="Chromosome"/>
</dbReference>
<keyword evidence="2" id="KW-1185">Reference proteome</keyword>
<reference evidence="1" key="1">
    <citation type="submission" date="2021-01" db="EMBL/GenBank/DDBJ databases">
        <title>Complete genome sequence of Clostridiales bacterium R-7.</title>
        <authorList>
            <person name="Mahoney-Kurpe S.C."/>
            <person name="Palevich N."/>
            <person name="Koike S."/>
            <person name="Moon C.D."/>
            <person name="Attwood G.T."/>
        </authorList>
    </citation>
    <scope>NUCLEOTIDE SEQUENCE</scope>
    <source>
        <strain evidence="1">R-7</strain>
    </source>
</reference>
<sequence>MARIVVVSQSEDSRSKLVRLLASSGLQVFRSCSSGSELRRALSESEDCVVVMIGFTPDCKPDELMWDYKDSIQILLIAKQAVLENIESPDIFRLAMPASGQAVVGAVEMLSQLHRMRLPRRTGESKDIVDRAKAVLMKQKGLTEPEAHRAMQQYAMNHGMKMAEFAAQILAATKTTEE</sequence>
<protein>
    <submittedName>
        <fullName evidence="1">ANTAR domain-containing protein</fullName>
    </submittedName>
</protein>